<dbReference type="EMBL" id="CAADEZ010000028">
    <property type="protein sequence ID" value="VFJ45660.1"/>
    <property type="molecule type" value="Genomic_DNA"/>
</dbReference>
<reference evidence="1" key="1">
    <citation type="submission" date="2019-02" db="EMBL/GenBank/DDBJ databases">
        <authorList>
            <person name="Gruber-Vodicka R. H."/>
            <person name="Seah K. B. B."/>
        </authorList>
    </citation>
    <scope>NUCLEOTIDE SEQUENCE</scope>
    <source>
        <strain evidence="1">BECK_BZ163</strain>
        <strain evidence="3">BECK_BZ164</strain>
        <strain evidence="2">BECK_BZ165</strain>
    </source>
</reference>
<dbReference type="EMBL" id="CAADFA010000038">
    <property type="protein sequence ID" value="VFJ46662.1"/>
    <property type="molecule type" value="Genomic_DNA"/>
</dbReference>
<dbReference type="AlphaFoldDB" id="A0A450S1X9"/>
<dbReference type="EMBL" id="CAADFL010000026">
    <property type="protein sequence ID" value="VFK06843.1"/>
    <property type="molecule type" value="Genomic_DNA"/>
</dbReference>
<evidence type="ECO:0000313" key="3">
    <source>
        <dbReference type="EMBL" id="VFK06843.1"/>
    </source>
</evidence>
<name>A0A450S1X9_9GAMM</name>
<evidence type="ECO:0000313" key="2">
    <source>
        <dbReference type="EMBL" id="VFJ46662.1"/>
    </source>
</evidence>
<proteinExistence type="predicted"/>
<evidence type="ECO:0000313" key="1">
    <source>
        <dbReference type="EMBL" id="VFJ45660.1"/>
    </source>
</evidence>
<sequence>MKTIVANEAKNRLGPLLQPIQPEPAPMTYETFSPYERQRRQAGKRALDLLSRPPAGEWAALSEDEVLEMVNREIAHYRADG</sequence>
<gene>
    <name evidence="1" type="ORF">BECKFM1743A_GA0114220_100288</name>
    <name evidence="3" type="ORF">BECKFM1743B_GA0114221_100267</name>
    <name evidence="2" type="ORF">BECKFM1743C_GA0114222_100388</name>
</gene>
<protein>
    <submittedName>
        <fullName evidence="1">Uncharacterized protein</fullName>
    </submittedName>
</protein>
<accession>A0A450S1X9</accession>
<organism evidence="1">
    <name type="scientific">Candidatus Kentrum sp. FM</name>
    <dbReference type="NCBI Taxonomy" id="2126340"/>
    <lineage>
        <taxon>Bacteria</taxon>
        <taxon>Pseudomonadati</taxon>
        <taxon>Pseudomonadota</taxon>
        <taxon>Gammaproteobacteria</taxon>
        <taxon>Candidatus Kentrum</taxon>
    </lineage>
</organism>